<feature type="transmembrane region" description="Helical" evidence="1">
    <location>
        <begin position="103"/>
        <end position="119"/>
    </location>
</feature>
<keyword evidence="1" id="KW-0472">Membrane</keyword>
<protein>
    <submittedName>
        <fullName evidence="2">Uncharacterized protein</fullName>
    </submittedName>
</protein>
<dbReference type="KEGG" id="chyd:H4K34_04970"/>
<evidence type="ECO:0000313" key="2">
    <source>
        <dbReference type="EMBL" id="QNR25195.1"/>
    </source>
</evidence>
<dbReference type="RefSeq" id="WP_210759721.1">
    <property type="nucleotide sequence ID" value="NZ_CP060139.1"/>
</dbReference>
<sequence length="173" mass="20049">MILNKNLSNKLLPHSDLQLKSPLSESEVCQYLEENLEAKKALRFNSKGTYRRAFEGELKGKNFEIRRTINYQNSFLPKIIGTIRSSGPNTEIHLKMRLPKGRLLFLGVWFAMILFFLIPNLVSPPETEQLIILQLGPIAMLIFAYLLSTIAFQYEVSKAKRILEEIWHIETRN</sequence>
<keyword evidence="3" id="KW-1185">Reference proteome</keyword>
<evidence type="ECO:0000256" key="1">
    <source>
        <dbReference type="SAM" id="Phobius"/>
    </source>
</evidence>
<name>A0A7H0VHJ7_9FLAO</name>
<dbReference type="EMBL" id="CP060139">
    <property type="protein sequence ID" value="QNR25195.1"/>
    <property type="molecule type" value="Genomic_DNA"/>
</dbReference>
<gene>
    <name evidence="2" type="ORF">H4K34_04970</name>
</gene>
<dbReference type="AlphaFoldDB" id="A0A7H0VHJ7"/>
<feature type="transmembrane region" description="Helical" evidence="1">
    <location>
        <begin position="131"/>
        <end position="152"/>
    </location>
</feature>
<dbReference type="Proteomes" id="UP000516305">
    <property type="component" value="Chromosome"/>
</dbReference>
<organism evidence="2 3">
    <name type="scientific">Croceimicrobium hydrocarbonivorans</name>
    <dbReference type="NCBI Taxonomy" id="2761580"/>
    <lineage>
        <taxon>Bacteria</taxon>
        <taxon>Pseudomonadati</taxon>
        <taxon>Bacteroidota</taxon>
        <taxon>Flavobacteriia</taxon>
        <taxon>Flavobacteriales</taxon>
        <taxon>Owenweeksiaceae</taxon>
        <taxon>Croceimicrobium</taxon>
    </lineage>
</organism>
<keyword evidence="1" id="KW-0812">Transmembrane</keyword>
<evidence type="ECO:0000313" key="3">
    <source>
        <dbReference type="Proteomes" id="UP000516305"/>
    </source>
</evidence>
<keyword evidence="1" id="KW-1133">Transmembrane helix</keyword>
<accession>A0A7H0VHJ7</accession>
<reference evidence="2 3" key="1">
    <citation type="submission" date="2020-08" db="EMBL/GenBank/DDBJ databases">
        <title>Croceimicrobium hydrocarbonivorans gen. nov., sp. nov., a novel marine bacterium isolated from a bacterial consortium that degrades polyethylene terephthalate.</title>
        <authorList>
            <person name="Liu R."/>
        </authorList>
    </citation>
    <scope>NUCLEOTIDE SEQUENCE [LARGE SCALE GENOMIC DNA]</scope>
    <source>
        <strain evidence="2 3">A20-9</strain>
    </source>
</reference>
<proteinExistence type="predicted"/>